<proteinExistence type="predicted"/>
<reference evidence="1" key="1">
    <citation type="journal article" date="2023" name="PhytoFront">
        <title>Draft Genome Resources of Seven Strains of Tilletia horrida, Causal Agent of Kernel Smut of Rice.</title>
        <authorList>
            <person name="Khanal S."/>
            <person name="Antony Babu S."/>
            <person name="Zhou X.G."/>
        </authorList>
    </citation>
    <scope>NUCLEOTIDE SEQUENCE</scope>
    <source>
        <strain evidence="1">TX6</strain>
    </source>
</reference>
<gene>
    <name evidence="1" type="ORF">OC846_004459</name>
</gene>
<sequence>MPESYCKLGGWGPFNKHTADEAKVFCAFSSHNNNTRPSSHSPPRTTITLTRDVAAAVGANFVEAPSDWKMRLGLGVWVWPRVKKDE</sequence>
<organism evidence="1 2">
    <name type="scientific">Tilletia horrida</name>
    <dbReference type="NCBI Taxonomy" id="155126"/>
    <lineage>
        <taxon>Eukaryota</taxon>
        <taxon>Fungi</taxon>
        <taxon>Dikarya</taxon>
        <taxon>Basidiomycota</taxon>
        <taxon>Ustilaginomycotina</taxon>
        <taxon>Exobasidiomycetes</taxon>
        <taxon>Tilletiales</taxon>
        <taxon>Tilletiaceae</taxon>
        <taxon>Tilletia</taxon>
    </lineage>
</organism>
<evidence type="ECO:0000313" key="2">
    <source>
        <dbReference type="Proteomes" id="UP001176517"/>
    </source>
</evidence>
<name>A0AAN6GQH3_9BASI</name>
<accession>A0AAN6GQH3</accession>
<comment type="caution">
    <text evidence="1">The sequence shown here is derived from an EMBL/GenBank/DDBJ whole genome shotgun (WGS) entry which is preliminary data.</text>
</comment>
<evidence type="ECO:0000313" key="1">
    <source>
        <dbReference type="EMBL" id="KAK0548510.1"/>
    </source>
</evidence>
<dbReference type="AlphaFoldDB" id="A0AAN6GQH3"/>
<keyword evidence="2" id="KW-1185">Reference proteome</keyword>
<dbReference type="EMBL" id="JAPDMZ010000134">
    <property type="protein sequence ID" value="KAK0548510.1"/>
    <property type="molecule type" value="Genomic_DNA"/>
</dbReference>
<dbReference type="Proteomes" id="UP001176517">
    <property type="component" value="Unassembled WGS sequence"/>
</dbReference>
<protein>
    <submittedName>
        <fullName evidence="1">Uncharacterized protein</fullName>
    </submittedName>
</protein>